<proteinExistence type="predicted"/>
<evidence type="ECO:0000313" key="2">
    <source>
        <dbReference type="EMBL" id="EMA24882.1"/>
    </source>
</evidence>
<keyword evidence="3" id="KW-1185">Reference proteome</keyword>
<protein>
    <submittedName>
        <fullName evidence="2">Uncharacterized protein</fullName>
    </submittedName>
</protein>
<feature type="region of interest" description="Disordered" evidence="1">
    <location>
        <begin position="1"/>
        <end position="28"/>
    </location>
</feature>
<accession>M0KU93</accession>
<dbReference type="AlphaFoldDB" id="M0KU93"/>
<dbReference type="EMBL" id="AOLS01000016">
    <property type="protein sequence ID" value="EMA24882.1"/>
    <property type="molecule type" value="Genomic_DNA"/>
</dbReference>
<sequence length="246" mass="27239">MSTRRNTTLGEYSSGGYPGFEQLKKGTESTSETIVEAITESLDRFQTAVQINDNTESYLVGGVEQPRSAPSYSRLYHHPTGPGTGLAGVLRWARQVTERGEPDEYTVGFSPADENTITEVHSLSVEEHNRSERLADLLPAIRSRLTGLDWTGDADPRPAVDDWHTAARRLSEFATDNEARYSFPPADINRNKPTFVLARWSSPAVDSLVHVEDSLLNKEDGIKEVTPEAFRELLFDYAEANGIGPV</sequence>
<dbReference type="Proteomes" id="UP000011687">
    <property type="component" value="Unassembled WGS sequence"/>
</dbReference>
<evidence type="ECO:0000256" key="1">
    <source>
        <dbReference type="SAM" id="MobiDB-lite"/>
    </source>
</evidence>
<comment type="caution">
    <text evidence="2">The sequence shown here is derived from an EMBL/GenBank/DDBJ whole genome shotgun (WGS) entry which is preliminary data.</text>
</comment>
<reference evidence="2 3" key="1">
    <citation type="journal article" date="2014" name="PLoS Genet.">
        <title>Phylogenetically driven sequencing of extremely halophilic archaea reveals strategies for static and dynamic osmo-response.</title>
        <authorList>
            <person name="Becker E.A."/>
            <person name="Seitzer P.M."/>
            <person name="Tritt A."/>
            <person name="Larsen D."/>
            <person name="Krusor M."/>
            <person name="Yao A.I."/>
            <person name="Wu D."/>
            <person name="Madern D."/>
            <person name="Eisen J.A."/>
            <person name="Darling A.E."/>
            <person name="Facciotti M.T."/>
        </authorList>
    </citation>
    <scope>NUCLEOTIDE SEQUENCE [LARGE SCALE GENOMIC DNA]</scope>
    <source>
        <strain evidence="2 3">ATCC 33799</strain>
    </source>
</reference>
<dbReference type="PATRIC" id="fig|662475.6.peg.640"/>
<gene>
    <name evidence="2" type="ORF">C435_03278</name>
</gene>
<organism evidence="2 3">
    <name type="scientific">Haloarcula marismortui ATCC 33799</name>
    <dbReference type="NCBI Taxonomy" id="662475"/>
    <lineage>
        <taxon>Archaea</taxon>
        <taxon>Methanobacteriati</taxon>
        <taxon>Methanobacteriota</taxon>
        <taxon>Stenosarchaea group</taxon>
        <taxon>Halobacteria</taxon>
        <taxon>Halobacteriales</taxon>
        <taxon>Haloarculaceae</taxon>
        <taxon>Haloarcula</taxon>
    </lineage>
</organism>
<dbReference type="RefSeq" id="WP_007188072.1">
    <property type="nucleotide sequence ID" value="NZ_AOLS01000016.1"/>
</dbReference>
<feature type="compositionally biased region" description="Polar residues" evidence="1">
    <location>
        <begin position="1"/>
        <end position="11"/>
    </location>
</feature>
<evidence type="ECO:0000313" key="3">
    <source>
        <dbReference type="Proteomes" id="UP000011687"/>
    </source>
</evidence>
<name>M0KU93_9EURY</name>